<keyword evidence="2" id="KW-1185">Reference proteome</keyword>
<name>A0ABQ9YSA2_9CRUS</name>
<gene>
    <name evidence="1" type="ORF">OUZ56_005259</name>
</gene>
<sequence length="145" mass="16368">MAVRKLLKCKQVVVDKNQLKIQFWKHVLNIPRLIRRIERDESIKAGHSGIPRLSDMVLASLFFCLYCLALELSGCSGTNAVTKEKPADVDSWDEIKDGFVFFQHNQPKKSKCGEDDGTARLLELGWPVSATSSFVKICLQTWDGN</sequence>
<evidence type="ECO:0000313" key="1">
    <source>
        <dbReference type="EMBL" id="KAK4003499.1"/>
    </source>
</evidence>
<reference evidence="1 2" key="1">
    <citation type="journal article" date="2023" name="Nucleic Acids Res.">
        <title>The hologenome of Daphnia magna reveals possible DNA methylation and microbiome-mediated evolution of the host genome.</title>
        <authorList>
            <person name="Chaturvedi A."/>
            <person name="Li X."/>
            <person name="Dhandapani V."/>
            <person name="Marshall H."/>
            <person name="Kissane S."/>
            <person name="Cuenca-Cambronero M."/>
            <person name="Asole G."/>
            <person name="Calvet F."/>
            <person name="Ruiz-Romero M."/>
            <person name="Marangio P."/>
            <person name="Guigo R."/>
            <person name="Rago D."/>
            <person name="Mirbahai L."/>
            <person name="Eastwood N."/>
            <person name="Colbourne J.K."/>
            <person name="Zhou J."/>
            <person name="Mallon E."/>
            <person name="Orsini L."/>
        </authorList>
    </citation>
    <scope>NUCLEOTIDE SEQUENCE [LARGE SCALE GENOMIC DNA]</scope>
    <source>
        <strain evidence="1">LRV0_1</strain>
    </source>
</reference>
<evidence type="ECO:0000313" key="2">
    <source>
        <dbReference type="Proteomes" id="UP001234178"/>
    </source>
</evidence>
<organism evidence="1 2">
    <name type="scientific">Daphnia magna</name>
    <dbReference type="NCBI Taxonomy" id="35525"/>
    <lineage>
        <taxon>Eukaryota</taxon>
        <taxon>Metazoa</taxon>
        <taxon>Ecdysozoa</taxon>
        <taxon>Arthropoda</taxon>
        <taxon>Crustacea</taxon>
        <taxon>Branchiopoda</taxon>
        <taxon>Diplostraca</taxon>
        <taxon>Cladocera</taxon>
        <taxon>Anomopoda</taxon>
        <taxon>Daphniidae</taxon>
        <taxon>Daphnia</taxon>
    </lineage>
</organism>
<accession>A0ABQ9YSA2</accession>
<dbReference type="Proteomes" id="UP001234178">
    <property type="component" value="Unassembled WGS sequence"/>
</dbReference>
<protein>
    <submittedName>
        <fullName evidence="1">Uncharacterized protein</fullName>
    </submittedName>
</protein>
<dbReference type="EMBL" id="JAOYFB010000001">
    <property type="protein sequence ID" value="KAK4003499.1"/>
    <property type="molecule type" value="Genomic_DNA"/>
</dbReference>
<comment type="caution">
    <text evidence="1">The sequence shown here is derived from an EMBL/GenBank/DDBJ whole genome shotgun (WGS) entry which is preliminary data.</text>
</comment>
<proteinExistence type="predicted"/>